<gene>
    <name evidence="1" type="ORF">ASPSYDRAFT_94783</name>
</gene>
<dbReference type="STRING" id="1036612.A0A1L9T2Q4"/>
<dbReference type="OrthoDB" id="1274115at2759"/>
<dbReference type="Proteomes" id="UP000184356">
    <property type="component" value="Unassembled WGS sequence"/>
</dbReference>
<dbReference type="RefSeq" id="XP_040697389.1">
    <property type="nucleotide sequence ID" value="XM_040853026.1"/>
</dbReference>
<proteinExistence type="predicted"/>
<keyword evidence="2" id="KW-1185">Reference proteome</keyword>
<dbReference type="GeneID" id="63769099"/>
<evidence type="ECO:0000313" key="2">
    <source>
        <dbReference type="Proteomes" id="UP000184356"/>
    </source>
</evidence>
<name>A0A1L9T2Q4_9EURO</name>
<dbReference type="AlphaFoldDB" id="A0A1L9T2Q4"/>
<organism evidence="1 2">
    <name type="scientific">Aspergillus sydowii CBS 593.65</name>
    <dbReference type="NCBI Taxonomy" id="1036612"/>
    <lineage>
        <taxon>Eukaryota</taxon>
        <taxon>Fungi</taxon>
        <taxon>Dikarya</taxon>
        <taxon>Ascomycota</taxon>
        <taxon>Pezizomycotina</taxon>
        <taxon>Eurotiomycetes</taxon>
        <taxon>Eurotiomycetidae</taxon>
        <taxon>Eurotiales</taxon>
        <taxon>Aspergillaceae</taxon>
        <taxon>Aspergillus</taxon>
        <taxon>Aspergillus subgen. Nidulantes</taxon>
    </lineage>
</organism>
<accession>A0A1L9T2Q4</accession>
<dbReference type="VEuPathDB" id="FungiDB:ASPSYDRAFT_94783"/>
<reference evidence="2" key="1">
    <citation type="journal article" date="2017" name="Genome Biol.">
        <title>Comparative genomics reveals high biological diversity and specific adaptations in the industrially and medically important fungal genus Aspergillus.</title>
        <authorList>
            <person name="de Vries R.P."/>
            <person name="Riley R."/>
            <person name="Wiebenga A."/>
            <person name="Aguilar-Osorio G."/>
            <person name="Amillis S."/>
            <person name="Uchima C.A."/>
            <person name="Anderluh G."/>
            <person name="Asadollahi M."/>
            <person name="Askin M."/>
            <person name="Barry K."/>
            <person name="Battaglia E."/>
            <person name="Bayram O."/>
            <person name="Benocci T."/>
            <person name="Braus-Stromeyer S.A."/>
            <person name="Caldana C."/>
            <person name="Canovas D."/>
            <person name="Cerqueira G.C."/>
            <person name="Chen F."/>
            <person name="Chen W."/>
            <person name="Choi C."/>
            <person name="Clum A."/>
            <person name="Dos Santos R.A."/>
            <person name="Damasio A.R."/>
            <person name="Diallinas G."/>
            <person name="Emri T."/>
            <person name="Fekete E."/>
            <person name="Flipphi M."/>
            <person name="Freyberg S."/>
            <person name="Gallo A."/>
            <person name="Gournas C."/>
            <person name="Habgood R."/>
            <person name="Hainaut M."/>
            <person name="Harispe M.L."/>
            <person name="Henrissat B."/>
            <person name="Hilden K.S."/>
            <person name="Hope R."/>
            <person name="Hossain A."/>
            <person name="Karabika E."/>
            <person name="Karaffa L."/>
            <person name="Karanyi Z."/>
            <person name="Krasevec N."/>
            <person name="Kuo A."/>
            <person name="Kusch H."/>
            <person name="LaButti K."/>
            <person name="Lagendijk E.L."/>
            <person name="Lapidus A."/>
            <person name="Levasseur A."/>
            <person name="Lindquist E."/>
            <person name="Lipzen A."/>
            <person name="Logrieco A.F."/>
            <person name="MacCabe A."/>
            <person name="Maekelae M.R."/>
            <person name="Malavazi I."/>
            <person name="Melin P."/>
            <person name="Meyer V."/>
            <person name="Mielnichuk N."/>
            <person name="Miskei M."/>
            <person name="Molnar A.P."/>
            <person name="Mule G."/>
            <person name="Ngan C.Y."/>
            <person name="Orejas M."/>
            <person name="Orosz E."/>
            <person name="Ouedraogo J.P."/>
            <person name="Overkamp K.M."/>
            <person name="Park H.-S."/>
            <person name="Perrone G."/>
            <person name="Piumi F."/>
            <person name="Punt P.J."/>
            <person name="Ram A.F."/>
            <person name="Ramon A."/>
            <person name="Rauscher S."/>
            <person name="Record E."/>
            <person name="Riano-Pachon D.M."/>
            <person name="Robert V."/>
            <person name="Roehrig J."/>
            <person name="Ruller R."/>
            <person name="Salamov A."/>
            <person name="Salih N.S."/>
            <person name="Samson R.A."/>
            <person name="Sandor E."/>
            <person name="Sanguinetti M."/>
            <person name="Schuetze T."/>
            <person name="Sepcic K."/>
            <person name="Shelest E."/>
            <person name="Sherlock G."/>
            <person name="Sophianopoulou V."/>
            <person name="Squina F.M."/>
            <person name="Sun H."/>
            <person name="Susca A."/>
            <person name="Todd R.B."/>
            <person name="Tsang A."/>
            <person name="Unkles S.E."/>
            <person name="van de Wiele N."/>
            <person name="van Rossen-Uffink D."/>
            <person name="Oliveira J.V."/>
            <person name="Vesth T.C."/>
            <person name="Visser J."/>
            <person name="Yu J.-H."/>
            <person name="Zhou M."/>
            <person name="Andersen M.R."/>
            <person name="Archer D.B."/>
            <person name="Baker S.E."/>
            <person name="Benoit I."/>
            <person name="Brakhage A.A."/>
            <person name="Braus G.H."/>
            <person name="Fischer R."/>
            <person name="Frisvad J.C."/>
            <person name="Goldman G.H."/>
            <person name="Houbraken J."/>
            <person name="Oakley B."/>
            <person name="Pocsi I."/>
            <person name="Scazzocchio C."/>
            <person name="Seiboth B."/>
            <person name="vanKuyk P.A."/>
            <person name="Wortman J."/>
            <person name="Dyer P.S."/>
            <person name="Grigoriev I.V."/>
        </authorList>
    </citation>
    <scope>NUCLEOTIDE SEQUENCE [LARGE SCALE GENOMIC DNA]</scope>
    <source>
        <strain evidence="2">CBS 593.65</strain>
    </source>
</reference>
<dbReference type="EMBL" id="KV878597">
    <property type="protein sequence ID" value="OJJ53583.1"/>
    <property type="molecule type" value="Genomic_DNA"/>
</dbReference>
<protein>
    <submittedName>
        <fullName evidence="1">Uncharacterized protein</fullName>
    </submittedName>
</protein>
<sequence>MNPANTKPYQLPADATWFDKAAHYFEPGNRLIATAREPSSLSYLDDNNPSILKLAVGVTKPESVDAAFKAAAAHLRGSYYIDVNLHYYQLYLIGN</sequence>
<evidence type="ECO:0000313" key="1">
    <source>
        <dbReference type="EMBL" id="OJJ53583.1"/>
    </source>
</evidence>